<comment type="caution">
    <text evidence="3">The sequence shown here is derived from an EMBL/GenBank/DDBJ whole genome shotgun (WGS) entry which is preliminary data.</text>
</comment>
<protein>
    <submittedName>
        <fullName evidence="3">Sulfide dehydrogenase</fullName>
    </submittedName>
</protein>
<dbReference type="GO" id="GO:0016491">
    <property type="term" value="F:oxidoreductase activity"/>
    <property type="evidence" value="ECO:0007669"/>
    <property type="project" value="InterPro"/>
</dbReference>
<dbReference type="InterPro" id="IPR023753">
    <property type="entry name" value="FAD/NAD-binding_dom"/>
</dbReference>
<dbReference type="Pfam" id="PF07992">
    <property type="entry name" value="Pyr_redox_2"/>
    <property type="match status" value="1"/>
</dbReference>
<dbReference type="InterPro" id="IPR052541">
    <property type="entry name" value="SQRD"/>
</dbReference>
<keyword evidence="4" id="KW-1185">Reference proteome</keyword>
<dbReference type="Pfam" id="PF21706">
    <property type="entry name" value="FCSD_central"/>
    <property type="match status" value="1"/>
</dbReference>
<dbReference type="EMBL" id="PKUS01000025">
    <property type="protein sequence ID" value="PLW67685.1"/>
    <property type="molecule type" value="Genomic_DNA"/>
</dbReference>
<evidence type="ECO:0000259" key="2">
    <source>
        <dbReference type="Pfam" id="PF21706"/>
    </source>
</evidence>
<dbReference type="InterPro" id="IPR006311">
    <property type="entry name" value="TAT_signal"/>
</dbReference>
<evidence type="ECO:0000313" key="4">
    <source>
        <dbReference type="Proteomes" id="UP000235005"/>
    </source>
</evidence>
<dbReference type="InterPro" id="IPR036188">
    <property type="entry name" value="FAD/NAD-bd_sf"/>
</dbReference>
<dbReference type="RefSeq" id="WP_101518644.1">
    <property type="nucleotide sequence ID" value="NZ_PKUS01000025.1"/>
</dbReference>
<dbReference type="InterPro" id="IPR049386">
    <property type="entry name" value="FCSD_central"/>
</dbReference>
<dbReference type="Proteomes" id="UP000235005">
    <property type="component" value="Unassembled WGS sequence"/>
</dbReference>
<accession>A0A2N5WZK7</accession>
<feature type="domain" description="Sulfide dehydrogenase [flavocytochrome c] flavoprotein chain central" evidence="2">
    <location>
        <begin position="160"/>
        <end position="272"/>
    </location>
</feature>
<dbReference type="PROSITE" id="PS51318">
    <property type="entry name" value="TAT"/>
    <property type="match status" value="1"/>
</dbReference>
<evidence type="ECO:0000259" key="1">
    <source>
        <dbReference type="Pfam" id="PF07992"/>
    </source>
</evidence>
<organism evidence="3 4">
    <name type="scientific">Pseudohalioglobus lutimaris</name>
    <dbReference type="NCBI Taxonomy" id="1737061"/>
    <lineage>
        <taxon>Bacteria</taxon>
        <taxon>Pseudomonadati</taxon>
        <taxon>Pseudomonadota</taxon>
        <taxon>Gammaproteobacteria</taxon>
        <taxon>Cellvibrionales</taxon>
        <taxon>Halieaceae</taxon>
        <taxon>Pseudohalioglobus</taxon>
    </lineage>
</organism>
<dbReference type="PANTHER" id="PTHR43755">
    <property type="match status" value="1"/>
</dbReference>
<sequence length="419" mass="45055">MTINRRNFIKATSLAAAASSAPGILRAQSGSARVVVVGGGFGGATAAKYLKHWGGDKVDVTLIDPRARHTSCVMSNLVLNGELPLKDLRFGYGDLTSKYGVQVIKDSVKRIDPTARELTLKQQVPVNYDVLVLAAGISFKKPRGWIANKNPHAWIAGGQTRLLKDQLQAMPAGGTFVMTIPRSPYRCPPGPYERACLVADMLQSNGGGRVVVLDANEGIQAEEETFSRAFDQLYGNVVEYSAGVELGVVDSNANVVETSLGDFSGDVINIIPTQRAGGLVRNNGLTDGGFWAPVDVTTYESTLAGFEDIHIIGDAQGSGQPKSAHMANAQAKICADAILRKLASQPTDHAERLQNITTNSACYSPITRDTASWLTAVFQYDMDKGAMALAHIAEAGEWTRDNYSEMFDWANNLFADVWG</sequence>
<feature type="domain" description="FAD/NAD(P)-binding" evidence="1">
    <location>
        <begin position="33"/>
        <end position="142"/>
    </location>
</feature>
<reference evidence="3 4" key="1">
    <citation type="submission" date="2018-01" db="EMBL/GenBank/DDBJ databases">
        <title>The draft genome sequence of Halioglobus lutimaris HF004.</title>
        <authorList>
            <person name="Du Z.-J."/>
            <person name="Shi M.-J."/>
        </authorList>
    </citation>
    <scope>NUCLEOTIDE SEQUENCE [LARGE SCALE GENOMIC DNA]</scope>
    <source>
        <strain evidence="3 4">HF004</strain>
    </source>
</reference>
<dbReference type="AlphaFoldDB" id="A0A2N5WZK7"/>
<dbReference type="SUPFAM" id="SSF51905">
    <property type="entry name" value="FAD/NAD(P)-binding domain"/>
    <property type="match status" value="2"/>
</dbReference>
<dbReference type="OrthoDB" id="9802771at2"/>
<proteinExistence type="predicted"/>
<dbReference type="Gene3D" id="3.50.50.60">
    <property type="entry name" value="FAD/NAD(P)-binding domain"/>
    <property type="match status" value="2"/>
</dbReference>
<dbReference type="PANTHER" id="PTHR43755:SF1">
    <property type="entry name" value="FAD-DEPENDENT PYRIDINE NUCLEOTIDE-DISULPHIDE OXIDOREDUCTASE"/>
    <property type="match status" value="1"/>
</dbReference>
<gene>
    <name evidence="3" type="ORF">C0039_15915</name>
</gene>
<name>A0A2N5WZK7_9GAMM</name>
<evidence type="ECO:0000313" key="3">
    <source>
        <dbReference type="EMBL" id="PLW67685.1"/>
    </source>
</evidence>